<dbReference type="AlphaFoldDB" id="A0AAV7I182"/>
<feature type="transmembrane region" description="Helical" evidence="2">
    <location>
        <begin position="9"/>
        <end position="27"/>
    </location>
</feature>
<feature type="compositionally biased region" description="Acidic residues" evidence="1">
    <location>
        <begin position="201"/>
        <end position="210"/>
    </location>
</feature>
<feature type="region of interest" description="Disordered" evidence="1">
    <location>
        <begin position="293"/>
        <end position="328"/>
    </location>
</feature>
<feature type="region of interest" description="Disordered" evidence="1">
    <location>
        <begin position="584"/>
        <end position="623"/>
    </location>
</feature>
<evidence type="ECO:0000256" key="1">
    <source>
        <dbReference type="SAM" id="MobiDB-lite"/>
    </source>
</evidence>
<comment type="caution">
    <text evidence="3">The sequence shown here is derived from an EMBL/GenBank/DDBJ whole genome shotgun (WGS) entry which is preliminary data.</text>
</comment>
<accession>A0AAV7I182</accession>
<keyword evidence="2" id="KW-1133">Transmembrane helix</keyword>
<feature type="compositionally biased region" description="Basic and acidic residues" evidence="1">
    <location>
        <begin position="466"/>
        <end position="487"/>
    </location>
</feature>
<feature type="region of interest" description="Disordered" evidence="1">
    <location>
        <begin position="466"/>
        <end position="502"/>
    </location>
</feature>
<feature type="compositionally biased region" description="Basic and acidic residues" evidence="1">
    <location>
        <begin position="293"/>
        <end position="307"/>
    </location>
</feature>
<feature type="region of interest" description="Disordered" evidence="1">
    <location>
        <begin position="538"/>
        <end position="566"/>
    </location>
</feature>
<reference evidence="3 4" key="1">
    <citation type="journal article" date="2021" name="J. Hered.">
        <title>A chromosome-level genome assembly of the parasitoid wasp, Cotesia glomerata (Hymenoptera: Braconidae).</title>
        <authorList>
            <person name="Pinto B.J."/>
            <person name="Weis J.J."/>
            <person name="Gamble T."/>
            <person name="Ode P.J."/>
            <person name="Paul R."/>
            <person name="Zaspel J.M."/>
        </authorList>
    </citation>
    <scope>NUCLEOTIDE SEQUENCE [LARGE SCALE GENOMIC DNA]</scope>
    <source>
        <strain evidence="3">CgM1</strain>
    </source>
</reference>
<proteinExistence type="predicted"/>
<keyword evidence="2" id="KW-0812">Transmembrane</keyword>
<dbReference type="Proteomes" id="UP000826195">
    <property type="component" value="Unassembled WGS sequence"/>
</dbReference>
<feature type="compositionally biased region" description="Polar residues" evidence="1">
    <location>
        <begin position="538"/>
        <end position="558"/>
    </location>
</feature>
<gene>
    <name evidence="3" type="ORF">KQX54_007472</name>
</gene>
<keyword evidence="4" id="KW-1185">Reference proteome</keyword>
<dbReference type="EMBL" id="JAHXZJ010002609">
    <property type="protein sequence ID" value="KAH0539714.1"/>
    <property type="molecule type" value="Genomic_DNA"/>
</dbReference>
<feature type="compositionally biased region" description="Low complexity" evidence="1">
    <location>
        <begin position="596"/>
        <end position="614"/>
    </location>
</feature>
<organism evidence="3 4">
    <name type="scientific">Cotesia glomerata</name>
    <name type="common">Lepidopteran parasitic wasp</name>
    <name type="synonym">Apanteles glomeratus</name>
    <dbReference type="NCBI Taxonomy" id="32391"/>
    <lineage>
        <taxon>Eukaryota</taxon>
        <taxon>Metazoa</taxon>
        <taxon>Ecdysozoa</taxon>
        <taxon>Arthropoda</taxon>
        <taxon>Hexapoda</taxon>
        <taxon>Insecta</taxon>
        <taxon>Pterygota</taxon>
        <taxon>Neoptera</taxon>
        <taxon>Endopterygota</taxon>
        <taxon>Hymenoptera</taxon>
        <taxon>Apocrita</taxon>
        <taxon>Ichneumonoidea</taxon>
        <taxon>Braconidae</taxon>
        <taxon>Microgastrinae</taxon>
        <taxon>Cotesia</taxon>
    </lineage>
</organism>
<feature type="region of interest" description="Disordered" evidence="1">
    <location>
        <begin position="190"/>
        <end position="210"/>
    </location>
</feature>
<evidence type="ECO:0000313" key="4">
    <source>
        <dbReference type="Proteomes" id="UP000826195"/>
    </source>
</evidence>
<feature type="compositionally biased region" description="Basic and acidic residues" evidence="1">
    <location>
        <begin position="316"/>
        <end position="328"/>
    </location>
</feature>
<keyword evidence="2" id="KW-0472">Membrane</keyword>
<evidence type="ECO:0000313" key="3">
    <source>
        <dbReference type="EMBL" id="KAH0539714.1"/>
    </source>
</evidence>
<sequence>MLLQFFKEMLQLIGGLIFFYFVYIFFYKKNDKPAADRPSMAHTALRELVERAVDEARKLPGLGDTVSTRTQQSTSTTVAEQDYEDLLAAAILNKVIEKYQKDADGNVDNSTRKFLKNKNKMMLDKELEDELANSPENKLRRRICSDPLSLTIEEQIEEITTTYASDEEPECIKNSVLNFSNAKRVPFPEFGMDIVDPSQDSSEEEDDNEDEIDAAHVDHITPVESWEENWLFQKKKIAIKSEPVAMLVPNPSAEYRALIGDKDAEDTSDLSEFSAQSDDEIDEDLIQVINHVRPEESSDTKDSKEETLATVTAHSDGQDGHPPASDKMEPAYNALKETIASNDKDNENLFGDEVIEECVITNGHLEEDIEENYGVKNCLDELVAQVPKTPTSTPARNSLCEYEVTEINRNFCDFDKLNAKLESIDIDDDDDDYDSLIIEHNNEDNNSVENEIEILEIEENTEGKCREAAAKSESKVSETKSLERSEEVQETDLELSAPPRPGTIAEREHKKWENAAPIENNPYSPENINKRLLERQYATRSSDVTGNSNVLPTSQSPPLQILFGNNRPDIKRFGRDYYINESKSLRGDKFHRPGTSNSSRPSSSLSHHSSSIGSDFEQQVSDGLEKLEESSLRRDLHRRTYRGSNISSHFVTNPLIYMDETQSNPNLSTKITTDTSTLTKDSFPKFDDNWPHKSDQALFSEHPASDLVTTNPIYEDEVAIRRSGGFTGDRDSGMYSIESNDNDYSNDCDSSLISIDEELDDVLKLDWDSSRSDEPSYSDGRKYWILNSHKFHTFGGIKRRQSKGEYKNLEAKNYVLCDEQVADFSTLKYQTFGGIKHKLDFQEINISKPPRVRSSIKSIESKFSPLSEEINRESNSEDSDSDSDDKFILAHPLEASTLEGDNLRLEPPLVPKVIDRKFTSLTDLRKLH</sequence>
<name>A0AAV7I182_COTGL</name>
<protein>
    <submittedName>
        <fullName evidence="3">Uncharacterized protein</fullName>
    </submittedName>
</protein>
<evidence type="ECO:0000256" key="2">
    <source>
        <dbReference type="SAM" id="Phobius"/>
    </source>
</evidence>